<dbReference type="Proteomes" id="UP000812031">
    <property type="component" value="Unassembled WGS sequence"/>
</dbReference>
<organism evidence="1 2">
    <name type="scientific">Flavobacterium taihuense</name>
    <dbReference type="NCBI Taxonomy" id="2857508"/>
    <lineage>
        <taxon>Bacteria</taxon>
        <taxon>Pseudomonadati</taxon>
        <taxon>Bacteroidota</taxon>
        <taxon>Flavobacteriia</taxon>
        <taxon>Flavobacteriales</taxon>
        <taxon>Flavobacteriaceae</taxon>
        <taxon>Flavobacterium</taxon>
    </lineage>
</organism>
<name>A0ABS6XYX2_9FLAO</name>
<proteinExistence type="predicted"/>
<dbReference type="InterPro" id="IPR024524">
    <property type="entry name" value="DUF3800"/>
</dbReference>
<evidence type="ECO:0000313" key="2">
    <source>
        <dbReference type="Proteomes" id="UP000812031"/>
    </source>
</evidence>
<comment type="caution">
    <text evidence="1">The sequence shown here is derived from an EMBL/GenBank/DDBJ whole genome shotgun (WGS) entry which is preliminary data.</text>
</comment>
<sequence length="229" mass="27587">MEVKKTCNIYCDESTHIENDGQPYMILAYVSTPYHLLKMHNKNIRKMKMEHFYRGEMKWSSISKSQYPFYNKLIDYFFSNDSLNFRAIVIDKSQLNHKYYKQSHDDFYDKMYYQLLNKKIFHDINYNIYLDVKDTYSYKKAKNLKLYLERDYQNIRNLQIIRSHESELMQLTDVLMGAINYKLRGLNRVTAKNNIIAKIENFCGKPLTEKTSKSENKFNLFFIDLKNGN</sequence>
<dbReference type="EMBL" id="JAHWYN010000008">
    <property type="protein sequence ID" value="MBW4361023.1"/>
    <property type="molecule type" value="Genomic_DNA"/>
</dbReference>
<gene>
    <name evidence="1" type="ORF">KZH69_11060</name>
</gene>
<dbReference type="RefSeq" id="WP_219317504.1">
    <property type="nucleotide sequence ID" value="NZ_JAHWYN010000008.1"/>
</dbReference>
<reference evidence="1 2" key="1">
    <citation type="submission" date="2021-07" db="EMBL/GenBank/DDBJ databases">
        <title>Flavobacterium sp. nov. isolated from sediment on the Taihu Lake.</title>
        <authorList>
            <person name="Qu J.-H."/>
        </authorList>
    </citation>
    <scope>NUCLEOTIDE SEQUENCE [LARGE SCALE GENOMIC DNA]</scope>
    <source>
        <strain evidence="1 2">NAS39</strain>
    </source>
</reference>
<protein>
    <submittedName>
        <fullName evidence="1">DUF3800 domain-containing protein</fullName>
    </submittedName>
</protein>
<accession>A0ABS6XYX2</accession>
<keyword evidence="2" id="KW-1185">Reference proteome</keyword>
<evidence type="ECO:0000313" key="1">
    <source>
        <dbReference type="EMBL" id="MBW4361023.1"/>
    </source>
</evidence>
<dbReference type="Pfam" id="PF12686">
    <property type="entry name" value="DUF3800"/>
    <property type="match status" value="1"/>
</dbReference>